<comment type="caution">
    <text evidence="1">The sequence shown here is derived from an EMBL/GenBank/DDBJ whole genome shotgun (WGS) entry which is preliminary data.</text>
</comment>
<organism evidence="1 2">
    <name type="scientific">Leeuwenhoekiella blandensis (strain CECT 7118 / CCUG 51940 / KCTC 22103 / MED217)</name>
    <name type="common">Flavobacterium sp. (strain MED217)</name>
    <dbReference type="NCBI Taxonomy" id="398720"/>
    <lineage>
        <taxon>Bacteria</taxon>
        <taxon>Pseudomonadati</taxon>
        <taxon>Bacteroidota</taxon>
        <taxon>Flavobacteriia</taxon>
        <taxon>Flavobacteriales</taxon>
        <taxon>Flavobacteriaceae</taxon>
        <taxon>Leeuwenhoekiella</taxon>
    </lineage>
</organism>
<dbReference type="EMBL" id="AANC01000001">
    <property type="protein sequence ID" value="EAQ51289.1"/>
    <property type="molecule type" value="Genomic_DNA"/>
</dbReference>
<reference evidence="1 2" key="1">
    <citation type="journal article" date="2007" name="Nature">
        <title>Light stimulates growth of proteorhodopsin-containing marine Flavobacteria.</title>
        <authorList>
            <person name="Gomez-Consarnau L."/>
            <person name="Gonzalez J.M."/>
            <person name="Coll-Llado M."/>
            <person name="Gourdon P."/>
            <person name="Pascher T."/>
            <person name="Neutze R."/>
            <person name="Pedros-Alio C."/>
            <person name="Pinhassi J."/>
        </authorList>
    </citation>
    <scope>NUCLEOTIDE SEQUENCE [LARGE SCALE GENOMIC DNA]</scope>
    <source>
        <strain evidence="1 2">MED217</strain>
    </source>
</reference>
<evidence type="ECO:0000313" key="1">
    <source>
        <dbReference type="EMBL" id="EAQ51289.1"/>
    </source>
</evidence>
<accession>A3XHF3</accession>
<dbReference type="AlphaFoldDB" id="A3XHF3"/>
<name>A3XHF3_LEEBM</name>
<protein>
    <submittedName>
        <fullName evidence="1">Uncharacterized protein</fullName>
    </submittedName>
</protein>
<sequence>MLKRDLMKLDQMFFQPKNKTLNFNDFSANLIRVNP</sequence>
<evidence type="ECO:0000313" key="2">
    <source>
        <dbReference type="Proteomes" id="UP000001601"/>
    </source>
</evidence>
<dbReference type="Proteomes" id="UP000001601">
    <property type="component" value="Unassembled WGS sequence"/>
</dbReference>
<proteinExistence type="predicted"/>
<dbReference type="HOGENOM" id="CLU_3365639_0_0_10"/>
<dbReference type="STRING" id="398720.MED217_17140"/>
<gene>
    <name evidence="1" type="ORF">MED217_17140</name>
</gene>
<keyword evidence="2" id="KW-1185">Reference proteome</keyword>